<dbReference type="InterPro" id="IPR045582">
    <property type="entry name" value="Trehalase-like_N"/>
</dbReference>
<reference evidence="4" key="1">
    <citation type="journal article" date="2021" name="bioRxiv">
        <title>Unraveling nitrogen, sulfur and carbon metabolic pathways and microbial community transcriptional responses to substrate deprivation and toxicity stresses in a bioreactor mimicking anoxic brackish coastal sediment conditions.</title>
        <authorList>
            <person name="Martins P.D."/>
            <person name="Echeveste M.J."/>
            <person name="Arshad A."/>
            <person name="Kurth J."/>
            <person name="Ouboter H."/>
            <person name="Jetten M.S.M."/>
            <person name="Welte C.U."/>
        </authorList>
    </citation>
    <scope>NUCLEOTIDE SEQUENCE</scope>
    <source>
        <strain evidence="4">MAG_39</strain>
    </source>
</reference>
<dbReference type="Gene3D" id="1.50.10.10">
    <property type="match status" value="1"/>
</dbReference>
<comment type="caution">
    <text evidence="4">The sequence shown here is derived from an EMBL/GenBank/DDBJ whole genome shotgun (WGS) entry which is preliminary data.</text>
</comment>
<dbReference type="Pfam" id="PF19291">
    <property type="entry name" value="TREH_N"/>
    <property type="match status" value="1"/>
</dbReference>
<dbReference type="InterPro" id="IPR012341">
    <property type="entry name" value="6hp_glycosidase-like_sf"/>
</dbReference>
<reference evidence="4" key="2">
    <citation type="submission" date="2021-08" db="EMBL/GenBank/DDBJ databases">
        <authorList>
            <person name="Dalcin Martins P."/>
        </authorList>
    </citation>
    <scope>NUCLEOTIDE SEQUENCE</scope>
    <source>
        <strain evidence="4">MAG_39</strain>
    </source>
</reference>
<dbReference type="AlphaFoldDB" id="A0A953J9L8"/>
<protein>
    <submittedName>
        <fullName evidence="4">DUF547 domain-containing protein</fullName>
    </submittedName>
</protein>
<dbReference type="InterPro" id="IPR006869">
    <property type="entry name" value="DUF547"/>
</dbReference>
<evidence type="ECO:0000259" key="1">
    <source>
        <dbReference type="Pfam" id="PF00723"/>
    </source>
</evidence>
<proteinExistence type="predicted"/>
<organism evidence="4 5">
    <name type="scientific">Candidatus Nitrobium versatile</name>
    <dbReference type="NCBI Taxonomy" id="2884831"/>
    <lineage>
        <taxon>Bacteria</taxon>
        <taxon>Pseudomonadati</taxon>
        <taxon>Nitrospirota</taxon>
        <taxon>Nitrospiria</taxon>
        <taxon>Nitrospirales</taxon>
        <taxon>Nitrospiraceae</taxon>
        <taxon>Candidatus Nitrobium</taxon>
    </lineage>
</organism>
<evidence type="ECO:0000259" key="3">
    <source>
        <dbReference type="Pfam" id="PF19291"/>
    </source>
</evidence>
<feature type="domain" description="GH15-like" evidence="1">
    <location>
        <begin position="221"/>
        <end position="584"/>
    </location>
</feature>
<accession>A0A953J9L8</accession>
<evidence type="ECO:0000259" key="2">
    <source>
        <dbReference type="Pfam" id="PF04784"/>
    </source>
</evidence>
<dbReference type="GO" id="GO:0005975">
    <property type="term" value="P:carbohydrate metabolic process"/>
    <property type="evidence" value="ECO:0007669"/>
    <property type="project" value="InterPro"/>
</dbReference>
<dbReference type="InterPro" id="IPR011613">
    <property type="entry name" value="GH15-like"/>
</dbReference>
<sequence>MYKKISDYGIIGNMHSVALIGLDGSIDWLCLPHIDSPSVFGALLDDRKGGRFSVSPVSEWDSAAEYLSRTNILVTRFRTRSGSMEVIDFMPVDREEEERHELYRCVRVLKGSMVVRMLFEPRFRYAHTRTVIERAANGAVARGEDECMALSCNYGVVIEGDGACSEWSLAEGDRVWIRLEYGTDHPGELDVAKAEASLKDTEAYWREWLGTSETGRTIELGPYKDMVERSALLLKLLYHRPAGSIAAAATTSLPEEIGGVRNWDYRYTWVRDTSFTLQALFNLGHLSEMEGYFSWIRGVLLKHGADKLQIMYGLHGETELPEEELGHLDGYKGSRPVRIGNAAAGQKQLDIFGEIMDAALTLSDYAGKIDYGLWPLLSGLCDYVVGHWRDEDSGIWEIRGGPYHFVYSKVMCWVALDRGITIAHRYGFPADLEVWEKTRQEIREEILEKGWNQGKASFVQHYGTDALDASALLFPLLGFLPFDDPRIVSTIEAIQRELGHDGFLYRYKAEDHLPGGEGVFLLCTFWLIDCFIGLKRFEEAEQLLHRMEGVANHLGVFSEQYDVRWKEALGNIPQAFTHIGYINSVVALSQAKEAASGRQRKEAHRPRYFSFNTMVLNDGEQLAAMPPREIAHRLKQCMNILRGAYFDTPAGRVAYERMSQSRIYREYVALSYSLRGMDLTGLGSREEQIAFWINLYNVIVIHGVIELGIKDSVKEVRNFFRRIRYRIGDFCFSPDDIEHGILRGNKRPPHAPCKRFREGDQRLKHAIHLMDPRIHFALVCASSSCPPIDVYTADTLYTELDIAGRTFLNAGGLRLDKERRHASLSRIFKWYAGDFGADRAACLRFIAPYLYDEEKGKFLEKHADTIKVSYQKYDWRLNRY</sequence>
<dbReference type="PANTHER" id="PTHR31616">
    <property type="entry name" value="TREHALASE"/>
    <property type="match status" value="1"/>
</dbReference>
<feature type="domain" description="Trehalase-like N-terminal" evidence="3">
    <location>
        <begin position="5"/>
        <end position="194"/>
    </location>
</feature>
<dbReference type="GO" id="GO:0004553">
    <property type="term" value="F:hydrolase activity, hydrolyzing O-glycosyl compounds"/>
    <property type="evidence" value="ECO:0007669"/>
    <property type="project" value="TreeGrafter"/>
</dbReference>
<dbReference type="Pfam" id="PF04784">
    <property type="entry name" value="DUF547"/>
    <property type="match status" value="1"/>
</dbReference>
<dbReference type="SUPFAM" id="SSF48208">
    <property type="entry name" value="Six-hairpin glycosidases"/>
    <property type="match status" value="1"/>
</dbReference>
<feature type="domain" description="DUF547" evidence="2">
    <location>
        <begin position="684"/>
        <end position="808"/>
    </location>
</feature>
<name>A0A953J9L8_9BACT</name>
<dbReference type="InterPro" id="IPR008928">
    <property type="entry name" value="6-hairpin_glycosidase_sf"/>
</dbReference>
<dbReference type="EMBL" id="JAIOIV010000040">
    <property type="protein sequence ID" value="MBZ0155639.1"/>
    <property type="molecule type" value="Genomic_DNA"/>
</dbReference>
<dbReference type="Proteomes" id="UP000705867">
    <property type="component" value="Unassembled WGS sequence"/>
</dbReference>
<evidence type="ECO:0000313" key="5">
    <source>
        <dbReference type="Proteomes" id="UP000705867"/>
    </source>
</evidence>
<evidence type="ECO:0000313" key="4">
    <source>
        <dbReference type="EMBL" id="MBZ0155639.1"/>
    </source>
</evidence>
<gene>
    <name evidence="4" type="ORF">K8I29_05405</name>
</gene>
<dbReference type="Pfam" id="PF00723">
    <property type="entry name" value="Glyco_hydro_15"/>
    <property type="match status" value="1"/>
</dbReference>
<dbReference type="PANTHER" id="PTHR31616:SF0">
    <property type="entry name" value="GLUCAN 1,4-ALPHA-GLUCOSIDASE"/>
    <property type="match status" value="1"/>
</dbReference>